<evidence type="ECO:0008006" key="4">
    <source>
        <dbReference type="Google" id="ProtNLM"/>
    </source>
</evidence>
<protein>
    <recommendedName>
        <fullName evidence="4">Phosphate-selective porin O and P</fullName>
    </recommendedName>
</protein>
<evidence type="ECO:0000313" key="2">
    <source>
        <dbReference type="EMBL" id="SHF23789.1"/>
    </source>
</evidence>
<dbReference type="EMBL" id="FQUM01000004">
    <property type="protein sequence ID" value="SHF23789.1"/>
    <property type="molecule type" value="Genomic_DNA"/>
</dbReference>
<dbReference type="STRING" id="1484053.SAMN05444274_104134"/>
<dbReference type="RefSeq" id="WP_073001125.1">
    <property type="nucleotide sequence ID" value="NZ_FQUM01000004.1"/>
</dbReference>
<name>A0A1M5A0I8_9BACT</name>
<dbReference type="SUPFAM" id="SSF56935">
    <property type="entry name" value="Porins"/>
    <property type="match status" value="1"/>
</dbReference>
<dbReference type="InterPro" id="IPR023614">
    <property type="entry name" value="Porin_dom_sf"/>
</dbReference>
<keyword evidence="3" id="KW-1185">Reference proteome</keyword>
<feature type="signal peptide" evidence="1">
    <location>
        <begin position="1"/>
        <end position="21"/>
    </location>
</feature>
<evidence type="ECO:0000256" key="1">
    <source>
        <dbReference type="SAM" id="SignalP"/>
    </source>
</evidence>
<evidence type="ECO:0000313" key="3">
    <source>
        <dbReference type="Proteomes" id="UP000184164"/>
    </source>
</evidence>
<sequence>MVLKRNFLIIFLLLFSFSTIAQTEEKKDGFKIGGAVRYNVLSTNYENSVGKLSPQITWDTWRLNVDGSMSGIDLSFEYRFYPTYGTHFIHHGYLGYAFSDNVYMKLGVSQVPFGITKYASHSWWFQGAYYVGLEDDYDMGIKFDLTPAENIELSLAYYRQAEPEGPKFGGDVTFGNAGPGRYSYDIVPGNGAFVNSNGEAEMAAASLRELNQVNARLAWHFHKNWEMGVSAQVGGIYNSVLDDSETSTAFAGHLVGDFGRFNLKTEIIHYNYRAKSDDGRDLDVVQMGAYGYEYFSGDGYTGGVAAKANIYVAGIAYTIPVEWGPVSSIQPYVDYTLIDKAVDSFADTQHLVPGFLISAGPVYTYVDYAMGKNQPWLTSSFGKGLGSGVEDADWNTRFNINVGYYF</sequence>
<dbReference type="AlphaFoldDB" id="A0A1M5A0I8"/>
<accession>A0A1M5A0I8</accession>
<reference evidence="2 3" key="1">
    <citation type="submission" date="2016-11" db="EMBL/GenBank/DDBJ databases">
        <authorList>
            <person name="Jaros S."/>
            <person name="Januszkiewicz K."/>
            <person name="Wedrychowicz H."/>
        </authorList>
    </citation>
    <scope>NUCLEOTIDE SEQUENCE [LARGE SCALE GENOMIC DNA]</scope>
    <source>
        <strain evidence="2 3">DSM 26910</strain>
    </source>
</reference>
<feature type="chain" id="PRO_5013177651" description="Phosphate-selective porin O and P" evidence="1">
    <location>
        <begin position="22"/>
        <end position="406"/>
    </location>
</feature>
<proteinExistence type="predicted"/>
<organism evidence="2 3">
    <name type="scientific">Mariniphaga anaerophila</name>
    <dbReference type="NCBI Taxonomy" id="1484053"/>
    <lineage>
        <taxon>Bacteria</taxon>
        <taxon>Pseudomonadati</taxon>
        <taxon>Bacteroidota</taxon>
        <taxon>Bacteroidia</taxon>
        <taxon>Marinilabiliales</taxon>
        <taxon>Prolixibacteraceae</taxon>
        <taxon>Mariniphaga</taxon>
    </lineage>
</organism>
<keyword evidence="1" id="KW-0732">Signal</keyword>
<dbReference type="OrthoDB" id="625456at2"/>
<dbReference type="Gene3D" id="2.40.160.10">
    <property type="entry name" value="Porin"/>
    <property type="match status" value="1"/>
</dbReference>
<dbReference type="Proteomes" id="UP000184164">
    <property type="component" value="Unassembled WGS sequence"/>
</dbReference>
<gene>
    <name evidence="2" type="ORF">SAMN05444274_104134</name>
</gene>